<accession>A0A926WDU9</accession>
<proteinExistence type="predicted"/>
<evidence type="ECO:0000313" key="2">
    <source>
        <dbReference type="Proteomes" id="UP000662185"/>
    </source>
</evidence>
<comment type="caution">
    <text evidence="1">The sequence shown here is derived from an EMBL/GenBank/DDBJ whole genome shotgun (WGS) entry which is preliminary data.</text>
</comment>
<dbReference type="Proteomes" id="UP000662185">
    <property type="component" value="Unassembled WGS sequence"/>
</dbReference>
<organism evidence="1 2">
    <name type="scientific">Anabaena sphaerica FACHB-251</name>
    <dbReference type="NCBI Taxonomy" id="2692883"/>
    <lineage>
        <taxon>Bacteria</taxon>
        <taxon>Bacillati</taxon>
        <taxon>Cyanobacteriota</taxon>
        <taxon>Cyanophyceae</taxon>
        <taxon>Nostocales</taxon>
        <taxon>Nostocaceae</taxon>
        <taxon>Anabaena</taxon>
    </lineage>
</organism>
<keyword evidence="2" id="KW-1185">Reference proteome</keyword>
<dbReference type="AlphaFoldDB" id="A0A926WDU9"/>
<evidence type="ECO:0000313" key="1">
    <source>
        <dbReference type="EMBL" id="MBD2292300.1"/>
    </source>
</evidence>
<sequence>MTKQMIGSGKGFSKRYNKKYKFDDSFDFEGLVNGTKILLAHPIEDEVAGLGDIFSILTYDDLNDQPDIRLIMETAFSAELIKLARKKKSKEGKGLLTLTPKQYRMLWGIADPSDGKLVFNWWNQSELKVAQERSLVFGGTRILGKVAIPLVNECRNRFPVIIHVVPFKNTDGNLIHPHLIFTVPFSIDEAKGDLQIFVEEREIPPLTEQELRKIERMSGNS</sequence>
<dbReference type="RefSeq" id="WP_190556586.1">
    <property type="nucleotide sequence ID" value="NZ_JACJQU010000001.1"/>
</dbReference>
<name>A0A926WDU9_9NOST</name>
<reference evidence="2" key="1">
    <citation type="journal article" date="2020" name="ISME J.">
        <title>Comparative genomics reveals insights into cyanobacterial evolution and habitat adaptation.</title>
        <authorList>
            <person name="Chen M.Y."/>
            <person name="Teng W.K."/>
            <person name="Zhao L."/>
            <person name="Hu C.X."/>
            <person name="Zhou Y.K."/>
            <person name="Han B.P."/>
            <person name="Song L.R."/>
            <person name="Shu W.S."/>
        </authorList>
    </citation>
    <scope>NUCLEOTIDE SEQUENCE [LARGE SCALE GENOMIC DNA]</scope>
    <source>
        <strain evidence="2">FACHB-251</strain>
    </source>
</reference>
<protein>
    <submittedName>
        <fullName evidence="1">Uncharacterized protein</fullName>
    </submittedName>
</protein>
<dbReference type="EMBL" id="JACJQU010000001">
    <property type="protein sequence ID" value="MBD2292300.1"/>
    <property type="molecule type" value="Genomic_DNA"/>
</dbReference>
<gene>
    <name evidence="1" type="ORF">H6G06_02075</name>
</gene>